<dbReference type="InterPro" id="IPR002734">
    <property type="entry name" value="RibDG_C"/>
</dbReference>
<proteinExistence type="predicted"/>
<dbReference type="InterPro" id="IPR024072">
    <property type="entry name" value="DHFR-like_dom_sf"/>
</dbReference>
<dbReference type="SUPFAM" id="SSF53597">
    <property type="entry name" value="Dihydrofolate reductase-like"/>
    <property type="match status" value="1"/>
</dbReference>
<dbReference type="RefSeq" id="WP_063204679.1">
    <property type="nucleotide sequence ID" value="NZ_LUKD01000001.1"/>
</dbReference>
<dbReference type="Proteomes" id="UP000075799">
    <property type="component" value="Unassembled WGS sequence"/>
</dbReference>
<dbReference type="GO" id="GO:0008703">
    <property type="term" value="F:5-amino-6-(5-phosphoribosylamino)uracil reductase activity"/>
    <property type="evidence" value="ECO:0007669"/>
    <property type="project" value="InterPro"/>
</dbReference>
<dbReference type="PANTHER" id="PTHR38011">
    <property type="entry name" value="DIHYDROFOLATE REDUCTASE FAMILY PROTEIN (AFU_ORTHOLOGUE AFUA_8G06820)"/>
    <property type="match status" value="1"/>
</dbReference>
<feature type="domain" description="Bacterial bifunctional deaminase-reductase C-terminal" evidence="1">
    <location>
        <begin position="6"/>
        <end position="169"/>
    </location>
</feature>
<accession>A0A162GES9</accession>
<reference evidence="2 3" key="1">
    <citation type="submission" date="2016-03" db="EMBL/GenBank/DDBJ databases">
        <authorList>
            <person name="Ploux O."/>
        </authorList>
    </citation>
    <scope>NUCLEOTIDE SEQUENCE [LARGE SCALE GENOMIC DNA]</scope>
    <source>
        <strain evidence="2 3">EC13</strain>
    </source>
</reference>
<gene>
    <name evidence="2" type="ORF">AZI87_01505</name>
</gene>
<dbReference type="OrthoDB" id="9782335at2"/>
<dbReference type="EMBL" id="LUKD01000001">
    <property type="protein sequence ID" value="KYG67975.1"/>
    <property type="molecule type" value="Genomic_DNA"/>
</dbReference>
<protein>
    <submittedName>
        <fullName evidence="2">Deaminase</fullName>
    </submittedName>
</protein>
<dbReference type="GO" id="GO:0009231">
    <property type="term" value="P:riboflavin biosynthetic process"/>
    <property type="evidence" value="ECO:0007669"/>
    <property type="project" value="InterPro"/>
</dbReference>
<dbReference type="Pfam" id="PF01872">
    <property type="entry name" value="RibD_C"/>
    <property type="match status" value="1"/>
</dbReference>
<evidence type="ECO:0000313" key="3">
    <source>
        <dbReference type="Proteomes" id="UP000075799"/>
    </source>
</evidence>
<dbReference type="InterPro" id="IPR050765">
    <property type="entry name" value="Riboflavin_Biosynth_HTPR"/>
</dbReference>
<evidence type="ECO:0000313" key="2">
    <source>
        <dbReference type="EMBL" id="KYG67975.1"/>
    </source>
</evidence>
<dbReference type="PANTHER" id="PTHR38011:SF11">
    <property type="entry name" value="2,5-DIAMINO-6-RIBOSYLAMINO-4(3H)-PYRIMIDINONE 5'-PHOSPHATE REDUCTASE"/>
    <property type="match status" value="1"/>
</dbReference>
<evidence type="ECO:0000259" key="1">
    <source>
        <dbReference type="Pfam" id="PF01872"/>
    </source>
</evidence>
<dbReference type="Gene3D" id="3.40.430.10">
    <property type="entry name" value="Dihydrofolate Reductase, subunit A"/>
    <property type="match status" value="1"/>
</dbReference>
<name>A0A162GES9_BDEBC</name>
<organism evidence="2 3">
    <name type="scientific">Bdellovibrio bacteriovorus</name>
    <dbReference type="NCBI Taxonomy" id="959"/>
    <lineage>
        <taxon>Bacteria</taxon>
        <taxon>Pseudomonadati</taxon>
        <taxon>Bdellovibrionota</taxon>
        <taxon>Bdellovibrionia</taxon>
        <taxon>Bdellovibrionales</taxon>
        <taxon>Pseudobdellovibrionaceae</taxon>
        <taxon>Bdellovibrio</taxon>
    </lineage>
</organism>
<sequence length="178" mass="20105">MITGHVFIATSLDGFIARMNGDIEWLLTRDDPNEDHGYNDFIKDVDGIVMGRGTYEKALTFESWYYNLPVVVLSKTLTEEDVPEHLKDKVQISALSPREVLLHLEKKGWRRAYVDGGQTIQSFLREKLISDLVITSVPVLIGGGRPLFGSLIEDISLTHIKTQVFPSGLIQSKYEVNR</sequence>
<comment type="caution">
    <text evidence="2">The sequence shown here is derived from an EMBL/GenBank/DDBJ whole genome shotgun (WGS) entry which is preliminary data.</text>
</comment>
<dbReference type="AlphaFoldDB" id="A0A162GES9"/>